<reference evidence="1 2" key="1">
    <citation type="submission" date="2014-04" db="EMBL/GenBank/DDBJ databases">
        <title>Genome evolution of avian class.</title>
        <authorList>
            <person name="Zhang G."/>
            <person name="Li C."/>
        </authorList>
    </citation>
    <scope>NUCLEOTIDE SEQUENCE [LARGE SCALE GENOMIC DNA]</scope>
    <source>
        <strain evidence="1">BGI_N312</strain>
    </source>
</reference>
<feature type="non-terminal residue" evidence="1">
    <location>
        <position position="1"/>
    </location>
</feature>
<accession>A0A087VR37</accession>
<organism evidence="1 2">
    <name type="scientific">Balearica regulorum gibbericeps</name>
    <name type="common">East African grey crowned-crane</name>
    <dbReference type="NCBI Taxonomy" id="100784"/>
    <lineage>
        <taxon>Eukaryota</taxon>
        <taxon>Metazoa</taxon>
        <taxon>Chordata</taxon>
        <taxon>Craniata</taxon>
        <taxon>Vertebrata</taxon>
        <taxon>Euteleostomi</taxon>
        <taxon>Archelosauria</taxon>
        <taxon>Archosauria</taxon>
        <taxon>Dinosauria</taxon>
        <taxon>Saurischia</taxon>
        <taxon>Theropoda</taxon>
        <taxon>Coelurosauria</taxon>
        <taxon>Aves</taxon>
        <taxon>Neognathae</taxon>
        <taxon>Neoaves</taxon>
        <taxon>Gruiformes</taxon>
        <taxon>Gruidae</taxon>
        <taxon>Balearica</taxon>
    </lineage>
</organism>
<evidence type="ECO:0000313" key="1">
    <source>
        <dbReference type="EMBL" id="KFO15079.1"/>
    </source>
</evidence>
<proteinExistence type="predicted"/>
<dbReference type="AlphaFoldDB" id="A0A087VR37"/>
<sequence>TNHQLYHPHAARIQTDSRLQGVVTLPCCLGQRLCKITISISCGTFCLVKNPISATYIGQKPLTLVLCHMPQSQV</sequence>
<dbReference type="EMBL" id="KL502540">
    <property type="protein sequence ID" value="KFO15079.1"/>
    <property type="molecule type" value="Genomic_DNA"/>
</dbReference>
<keyword evidence="2" id="KW-1185">Reference proteome</keyword>
<protein>
    <submittedName>
        <fullName evidence="1">Uncharacterized protein</fullName>
    </submittedName>
</protein>
<feature type="non-terminal residue" evidence="1">
    <location>
        <position position="74"/>
    </location>
</feature>
<dbReference type="Proteomes" id="UP000053309">
    <property type="component" value="Unassembled WGS sequence"/>
</dbReference>
<name>A0A087VR37_BALRE</name>
<gene>
    <name evidence="1" type="ORF">N312_07064</name>
</gene>
<evidence type="ECO:0000313" key="2">
    <source>
        <dbReference type="Proteomes" id="UP000053309"/>
    </source>
</evidence>